<keyword evidence="6" id="KW-1133">Transmembrane helix</keyword>
<proteinExistence type="predicted"/>
<keyword evidence="2" id="KW-0547">Nucleotide-binding</keyword>
<evidence type="ECO:0000256" key="5">
    <source>
        <dbReference type="ARBA" id="ARBA00023136"/>
    </source>
</evidence>
<evidence type="ECO:0000256" key="3">
    <source>
        <dbReference type="ARBA" id="ARBA00022801"/>
    </source>
</evidence>
<protein>
    <recommendedName>
        <fullName evidence="7">G domain-containing protein</fullName>
    </recommendedName>
</protein>
<evidence type="ECO:0000256" key="1">
    <source>
        <dbReference type="ARBA" id="ARBA00004370"/>
    </source>
</evidence>
<dbReference type="PANTHER" id="PTHR10465:SF4">
    <property type="entry name" value="DYNAMIN N-TERMINAL DOMAIN-CONTAINING PROTEIN"/>
    <property type="match status" value="1"/>
</dbReference>
<accession>A0AAV9Y1I5</accession>
<evidence type="ECO:0000313" key="8">
    <source>
        <dbReference type="EMBL" id="KAK6590593.1"/>
    </source>
</evidence>
<feature type="transmembrane region" description="Helical" evidence="6">
    <location>
        <begin position="371"/>
        <end position="392"/>
    </location>
</feature>
<dbReference type="GO" id="GO:0005525">
    <property type="term" value="F:GTP binding"/>
    <property type="evidence" value="ECO:0007669"/>
    <property type="project" value="UniProtKB-KW"/>
</dbReference>
<evidence type="ECO:0000256" key="4">
    <source>
        <dbReference type="ARBA" id="ARBA00023134"/>
    </source>
</evidence>
<gene>
    <name evidence="8" type="ORF">RS030_142187</name>
</gene>
<evidence type="ECO:0000256" key="2">
    <source>
        <dbReference type="ARBA" id="ARBA00022741"/>
    </source>
</evidence>
<evidence type="ECO:0000313" key="9">
    <source>
        <dbReference type="Proteomes" id="UP001311799"/>
    </source>
</evidence>
<feature type="domain" description="G" evidence="7">
    <location>
        <begin position="57"/>
        <end position="206"/>
    </location>
</feature>
<keyword evidence="9" id="KW-1185">Reference proteome</keyword>
<keyword evidence="5 6" id="KW-0472">Membrane</keyword>
<dbReference type="InterPro" id="IPR027417">
    <property type="entry name" value="P-loop_NTPase"/>
</dbReference>
<dbReference type="EMBL" id="JAWDEY010000005">
    <property type="protein sequence ID" value="KAK6590593.1"/>
    <property type="molecule type" value="Genomic_DNA"/>
</dbReference>
<dbReference type="Proteomes" id="UP001311799">
    <property type="component" value="Unassembled WGS sequence"/>
</dbReference>
<keyword evidence="6" id="KW-0812">Transmembrane</keyword>
<dbReference type="AlphaFoldDB" id="A0AAV9Y1I5"/>
<comment type="caution">
    <text evidence="8">The sequence shown here is derived from an EMBL/GenBank/DDBJ whole genome shotgun (WGS) entry which is preliminary data.</text>
</comment>
<dbReference type="GO" id="GO:0007005">
    <property type="term" value="P:mitochondrion organization"/>
    <property type="evidence" value="ECO:0007669"/>
    <property type="project" value="UniProtKB-ARBA"/>
</dbReference>
<name>A0AAV9Y1I5_9CRYT</name>
<evidence type="ECO:0000256" key="6">
    <source>
        <dbReference type="SAM" id="Phobius"/>
    </source>
</evidence>
<dbReference type="InterPro" id="IPR027094">
    <property type="entry name" value="Mitofusin_fam"/>
</dbReference>
<sequence>MLSSVRESDEELNFMSKRKITVEGRRTADDSNRNLMGLYGIGRVLNTKVCSVGRKATVMVVGNISAGKSTLINWILQENIQKTGMAIETCGITYVIQGKQNNDIGGETALLLLPELREVVKRNPSLLMSLSVKTCSLNSIRFSSINFIDTPGLSDGDSIYSFDIDGVLRDIAENICDLILVCIDSTGNALSKRLIELSKYLAENLSSKTRFILTKIDEIPTEEDRVKVMCQVTQNLTSKVQMKHGFDLIPIFVPGAKDGSYLTNYKVLFEGYNNEQVSSENLNTSNVRARSNKSNSNYLDKNSSLNTQNLPTLNRIKDVIILVEKIVDRKVQDDIMSLLSDSSMLLKISKKLIKEQTEFEKNKAKVSRKATVYWGSACFVLFICVILGAYQLSLNFGSEISLFSTLFGDSGSNSLNPSNESHENEEFGFPKESHKQMYNGISGILWFISLLTFITLAFLYRNIQKEQSKMSPESLHTFRKYHKILKFTQLRAAEIYKLYVNN</sequence>
<feature type="transmembrane region" description="Helical" evidence="6">
    <location>
        <begin position="437"/>
        <end position="460"/>
    </location>
</feature>
<dbReference type="GO" id="GO:0003924">
    <property type="term" value="F:GTPase activity"/>
    <property type="evidence" value="ECO:0007669"/>
    <property type="project" value="InterPro"/>
</dbReference>
<keyword evidence="3" id="KW-0378">Hydrolase</keyword>
<dbReference type="PANTHER" id="PTHR10465">
    <property type="entry name" value="TRANSMEMBRANE GTPASE FZO1"/>
    <property type="match status" value="1"/>
</dbReference>
<dbReference type="SUPFAM" id="SSF52540">
    <property type="entry name" value="P-loop containing nucleoside triphosphate hydrolases"/>
    <property type="match status" value="1"/>
</dbReference>
<organism evidence="8 9">
    <name type="scientific">Cryptosporidium xiaoi</name>
    <dbReference type="NCBI Taxonomy" id="659607"/>
    <lineage>
        <taxon>Eukaryota</taxon>
        <taxon>Sar</taxon>
        <taxon>Alveolata</taxon>
        <taxon>Apicomplexa</taxon>
        <taxon>Conoidasida</taxon>
        <taxon>Coccidia</taxon>
        <taxon>Eucoccidiorida</taxon>
        <taxon>Eimeriorina</taxon>
        <taxon>Cryptosporidiidae</taxon>
        <taxon>Cryptosporidium</taxon>
    </lineage>
</organism>
<comment type="subcellular location">
    <subcellularLocation>
        <location evidence="1">Membrane</location>
    </subcellularLocation>
</comment>
<keyword evidence="4" id="KW-0342">GTP-binding</keyword>
<evidence type="ECO:0000259" key="7">
    <source>
        <dbReference type="Pfam" id="PF01926"/>
    </source>
</evidence>
<dbReference type="GO" id="GO:0016020">
    <property type="term" value="C:membrane"/>
    <property type="evidence" value="ECO:0007669"/>
    <property type="project" value="UniProtKB-SubCell"/>
</dbReference>
<dbReference type="InterPro" id="IPR006073">
    <property type="entry name" value="GTP-bd"/>
</dbReference>
<dbReference type="Gene3D" id="3.40.50.300">
    <property type="entry name" value="P-loop containing nucleotide triphosphate hydrolases"/>
    <property type="match status" value="1"/>
</dbReference>
<dbReference type="Pfam" id="PF01926">
    <property type="entry name" value="MMR_HSR1"/>
    <property type="match status" value="1"/>
</dbReference>
<reference evidence="8 9" key="1">
    <citation type="submission" date="2023-10" db="EMBL/GenBank/DDBJ databases">
        <title>Comparative genomics analysis reveals potential genetic determinants of host preference in Cryptosporidium xiaoi.</title>
        <authorList>
            <person name="Xiao L."/>
            <person name="Li J."/>
        </authorList>
    </citation>
    <scope>NUCLEOTIDE SEQUENCE [LARGE SCALE GENOMIC DNA]</scope>
    <source>
        <strain evidence="8 9">52996</strain>
    </source>
</reference>